<dbReference type="Proteomes" id="UP000430634">
    <property type="component" value="Unassembled WGS sequence"/>
</dbReference>
<dbReference type="EMBL" id="BMKG01000026">
    <property type="protein sequence ID" value="GGC19484.1"/>
    <property type="molecule type" value="Genomic_DNA"/>
</dbReference>
<dbReference type="Proteomes" id="UP000622638">
    <property type="component" value="Unassembled WGS sequence"/>
</dbReference>
<sequence>MKEIRLSAVMLDVRLRLLRAGPAAALCGALLLAGVALWAWLLPQRTAQLEEMARPLPAPSTLAEAAPPPTANENLAAFYATLGQKRHAEQQVKVLFDLAAKLGLVLDRGEYKFGYDKGAQVATYQITLPVKGPYGKIWQFTLQALAAMPFAALDDVNFRRDTIADTSVDARLRFTLYLKEVP</sequence>
<dbReference type="EMBL" id="WNKZ01000149">
    <property type="protein sequence ID" value="MTV56283.1"/>
    <property type="molecule type" value="Genomic_DNA"/>
</dbReference>
<evidence type="ECO:0000313" key="2">
    <source>
        <dbReference type="EMBL" id="GGC19484.1"/>
    </source>
</evidence>
<accession>A0A6I3T4A8</accession>
<comment type="caution">
    <text evidence="3">The sequence shown here is derived from an EMBL/GenBank/DDBJ whole genome shotgun (WGS) entry which is preliminary data.</text>
</comment>
<keyword evidence="1" id="KW-0472">Membrane</keyword>
<reference evidence="3 4" key="3">
    <citation type="submission" date="2019-11" db="EMBL/GenBank/DDBJ databases">
        <title>Type strains purchased from KCTC, JCM and DSMZ.</title>
        <authorList>
            <person name="Lu H."/>
        </authorList>
    </citation>
    <scope>NUCLEOTIDE SEQUENCE [LARGE SCALE GENOMIC DNA]</scope>
    <source>
        <strain evidence="3 4">KCTC 52429</strain>
    </source>
</reference>
<dbReference type="RefSeq" id="WP_155473510.1">
    <property type="nucleotide sequence ID" value="NZ_BMKG01000026.1"/>
</dbReference>
<organism evidence="3 4">
    <name type="scientific">Pseudoduganella buxea</name>
    <dbReference type="NCBI Taxonomy" id="1949069"/>
    <lineage>
        <taxon>Bacteria</taxon>
        <taxon>Pseudomonadati</taxon>
        <taxon>Pseudomonadota</taxon>
        <taxon>Betaproteobacteria</taxon>
        <taxon>Burkholderiales</taxon>
        <taxon>Oxalobacteraceae</taxon>
        <taxon>Telluria group</taxon>
        <taxon>Pseudoduganella</taxon>
    </lineage>
</organism>
<reference evidence="5" key="2">
    <citation type="journal article" date="2019" name="Int. J. Syst. Evol. Microbiol.">
        <title>The Global Catalogue of Microorganisms (GCM) 10K type strain sequencing project: providing services to taxonomists for standard genome sequencing and annotation.</title>
        <authorList>
            <consortium name="The Broad Institute Genomics Platform"/>
            <consortium name="The Broad Institute Genome Sequencing Center for Infectious Disease"/>
            <person name="Wu L."/>
            <person name="Ma J."/>
        </authorList>
    </citation>
    <scope>NUCLEOTIDE SEQUENCE [LARGE SCALE GENOMIC DNA]</scope>
    <source>
        <strain evidence="5">CGMCC 1.15931</strain>
    </source>
</reference>
<keyword evidence="1" id="KW-0812">Transmembrane</keyword>
<evidence type="ECO:0000313" key="5">
    <source>
        <dbReference type="Proteomes" id="UP000622638"/>
    </source>
</evidence>
<dbReference type="AlphaFoldDB" id="A0A6I3T4A8"/>
<keyword evidence="1" id="KW-1133">Transmembrane helix</keyword>
<keyword evidence="5" id="KW-1185">Reference proteome</keyword>
<dbReference type="OrthoDB" id="9096701at2"/>
<gene>
    <name evidence="2" type="ORF">GCM10011572_46190</name>
    <name evidence="3" type="ORF">GM672_26510</name>
</gene>
<evidence type="ECO:0000256" key="1">
    <source>
        <dbReference type="SAM" id="Phobius"/>
    </source>
</evidence>
<reference evidence="2" key="4">
    <citation type="submission" date="2024-05" db="EMBL/GenBank/DDBJ databases">
        <authorList>
            <person name="Sun Q."/>
            <person name="Zhou Y."/>
        </authorList>
    </citation>
    <scope>NUCLEOTIDE SEQUENCE</scope>
    <source>
        <strain evidence="2">CGMCC 1.15931</strain>
    </source>
</reference>
<evidence type="ECO:0008006" key="6">
    <source>
        <dbReference type="Google" id="ProtNLM"/>
    </source>
</evidence>
<evidence type="ECO:0000313" key="3">
    <source>
        <dbReference type="EMBL" id="MTV56283.1"/>
    </source>
</evidence>
<evidence type="ECO:0000313" key="4">
    <source>
        <dbReference type="Proteomes" id="UP000430634"/>
    </source>
</evidence>
<protein>
    <recommendedName>
        <fullName evidence="6">Transmembrane protein</fullName>
    </recommendedName>
</protein>
<reference evidence="2" key="1">
    <citation type="journal article" date="2014" name="Int. J. Syst. Evol. Microbiol.">
        <title>Complete genome of a new Firmicutes species belonging to the dominant human colonic microbiota ('Ruminococcus bicirculans') reveals two chromosomes and a selective capacity to utilize plant glucans.</title>
        <authorList>
            <consortium name="NISC Comparative Sequencing Program"/>
            <person name="Wegmann U."/>
            <person name="Louis P."/>
            <person name="Goesmann A."/>
            <person name="Henrissat B."/>
            <person name="Duncan S.H."/>
            <person name="Flint H.J."/>
        </authorList>
    </citation>
    <scope>NUCLEOTIDE SEQUENCE</scope>
    <source>
        <strain evidence="2">CGMCC 1.15931</strain>
    </source>
</reference>
<proteinExistence type="predicted"/>
<name>A0A6I3T4A8_9BURK</name>
<feature type="transmembrane region" description="Helical" evidence="1">
    <location>
        <begin position="20"/>
        <end position="41"/>
    </location>
</feature>